<sequence length="228" mass="24773">MNDFTAWALFTAAMGAFMGSHVIPSRPAVRSRLISLLGKRVYIVLYSSLSLAVLGFLIRAAADAPYVEVWPFEEWQRLVPAMVVPLAFALGLLGLATPNPLSLSPSRAAFDPARPGIVAITRHPVLVALALWSLAHMVPNGDLAHLILFGTFLVFSLAGMWAVDKRARRRLGDAVWADLASRYRWLQWPRGLSWLTPRLVLLGLGGVALALLAAMLHEALIGVPALPL</sequence>
<comment type="caution">
    <text evidence="7">The sequence shown here is derived from an EMBL/GenBank/DDBJ whole genome shotgun (WGS) entry which is preliminary data.</text>
</comment>
<keyword evidence="4 5" id="KW-0472">Membrane</keyword>
<comment type="subcellular location">
    <subcellularLocation>
        <location evidence="1">Membrane</location>
        <topology evidence="1">Multi-pass membrane protein</topology>
    </subcellularLocation>
</comment>
<feature type="transmembrane region" description="Helical" evidence="5">
    <location>
        <begin position="199"/>
        <end position="223"/>
    </location>
</feature>
<keyword evidence="3 5" id="KW-1133">Transmembrane helix</keyword>
<evidence type="ECO:0000256" key="4">
    <source>
        <dbReference type="ARBA" id="ARBA00023136"/>
    </source>
</evidence>
<reference evidence="7" key="1">
    <citation type="submission" date="2020-09" db="EMBL/GenBank/DDBJ databases">
        <title>Genome seq and assembly of Devosia sp.</title>
        <authorList>
            <person name="Chhetri G."/>
        </authorList>
    </citation>
    <scope>NUCLEOTIDE SEQUENCE</scope>
    <source>
        <strain evidence="7">PTR5</strain>
    </source>
</reference>
<keyword evidence="2 5" id="KW-0812">Transmembrane</keyword>
<evidence type="ECO:0000313" key="8">
    <source>
        <dbReference type="Proteomes" id="UP000654108"/>
    </source>
</evidence>
<feature type="transmembrane region" description="Helical" evidence="5">
    <location>
        <begin position="117"/>
        <end position="137"/>
    </location>
</feature>
<gene>
    <name evidence="7" type="ORF">IC608_17340</name>
</gene>
<dbReference type="RefSeq" id="WP_191778128.1">
    <property type="nucleotide sequence ID" value="NZ_JACYFU010000006.1"/>
</dbReference>
<feature type="transmembrane region" description="Helical" evidence="5">
    <location>
        <begin position="78"/>
        <end position="96"/>
    </location>
</feature>
<evidence type="ECO:0000313" key="7">
    <source>
        <dbReference type="EMBL" id="MBD8067236.1"/>
    </source>
</evidence>
<dbReference type="GO" id="GO:0016020">
    <property type="term" value="C:membrane"/>
    <property type="evidence" value="ECO:0007669"/>
    <property type="project" value="UniProtKB-SubCell"/>
</dbReference>
<dbReference type="AlphaFoldDB" id="A0A927G014"/>
<dbReference type="Pfam" id="PF07298">
    <property type="entry name" value="NnrU"/>
    <property type="match status" value="1"/>
</dbReference>
<dbReference type="EMBL" id="JACYFU010000006">
    <property type="protein sequence ID" value="MBD8067236.1"/>
    <property type="molecule type" value="Genomic_DNA"/>
</dbReference>
<feature type="transmembrane region" description="Helical" evidence="5">
    <location>
        <begin position="41"/>
        <end position="58"/>
    </location>
</feature>
<dbReference type="InterPro" id="IPR009915">
    <property type="entry name" value="NnrU_dom"/>
</dbReference>
<feature type="domain" description="NnrU" evidence="6">
    <location>
        <begin position="10"/>
        <end position="224"/>
    </location>
</feature>
<feature type="transmembrane region" description="Helical" evidence="5">
    <location>
        <begin position="6"/>
        <end position="29"/>
    </location>
</feature>
<dbReference type="Proteomes" id="UP000654108">
    <property type="component" value="Unassembled WGS sequence"/>
</dbReference>
<evidence type="ECO:0000256" key="5">
    <source>
        <dbReference type="SAM" id="Phobius"/>
    </source>
</evidence>
<evidence type="ECO:0000256" key="1">
    <source>
        <dbReference type="ARBA" id="ARBA00004141"/>
    </source>
</evidence>
<feature type="transmembrane region" description="Helical" evidence="5">
    <location>
        <begin position="143"/>
        <end position="163"/>
    </location>
</feature>
<evidence type="ECO:0000259" key="6">
    <source>
        <dbReference type="Pfam" id="PF07298"/>
    </source>
</evidence>
<proteinExistence type="predicted"/>
<evidence type="ECO:0000256" key="2">
    <source>
        <dbReference type="ARBA" id="ARBA00022692"/>
    </source>
</evidence>
<evidence type="ECO:0000256" key="3">
    <source>
        <dbReference type="ARBA" id="ARBA00022989"/>
    </source>
</evidence>
<keyword evidence="8" id="KW-1185">Reference proteome</keyword>
<accession>A0A927G014</accession>
<protein>
    <submittedName>
        <fullName evidence="7">NnrU family protein</fullName>
    </submittedName>
</protein>
<organism evidence="7 8">
    <name type="scientific">Devosia oryzisoli</name>
    <dbReference type="NCBI Taxonomy" id="2774138"/>
    <lineage>
        <taxon>Bacteria</taxon>
        <taxon>Pseudomonadati</taxon>
        <taxon>Pseudomonadota</taxon>
        <taxon>Alphaproteobacteria</taxon>
        <taxon>Hyphomicrobiales</taxon>
        <taxon>Devosiaceae</taxon>
        <taxon>Devosia</taxon>
    </lineage>
</organism>
<name>A0A927G014_9HYPH</name>